<evidence type="ECO:0000313" key="2">
    <source>
        <dbReference type="Proteomes" id="UP001161580"/>
    </source>
</evidence>
<dbReference type="EMBL" id="JALDYZ010000005">
    <property type="protein sequence ID" value="MDI7922564.1"/>
    <property type="molecule type" value="Genomic_DNA"/>
</dbReference>
<sequence length="57" mass="6158">MKRTGLQNKVIEDIPVARRMFHYVPMITQAGASTFAAGGVTVGEVRILPHLSAPPKV</sequence>
<keyword evidence="2" id="KW-1185">Reference proteome</keyword>
<proteinExistence type="predicted"/>
<comment type="caution">
    <text evidence="1">The sequence shown here is derived from an EMBL/GenBank/DDBJ whole genome shotgun (WGS) entry which is preliminary data.</text>
</comment>
<dbReference type="Proteomes" id="UP001161580">
    <property type="component" value="Unassembled WGS sequence"/>
</dbReference>
<reference evidence="1" key="1">
    <citation type="submission" date="2022-03" db="EMBL/GenBank/DDBJ databases">
        <title>Fererhizobium litorale gen. nov., sp. nov., isolated from sandy sediments of the Sea of Japan seashore.</title>
        <authorList>
            <person name="Romanenko L."/>
            <person name="Kurilenko V."/>
            <person name="Otstavnykh N."/>
            <person name="Svetashev V."/>
            <person name="Tekutyeva L."/>
            <person name="Isaeva M."/>
            <person name="Mikhailov V."/>
        </authorList>
    </citation>
    <scope>NUCLEOTIDE SEQUENCE</scope>
    <source>
        <strain evidence="1">KMM 9576</strain>
    </source>
</reference>
<accession>A0AAE3QG48</accession>
<gene>
    <name evidence="1" type="ORF">MRS75_10755</name>
</gene>
<protein>
    <submittedName>
        <fullName evidence="1">Uncharacterized protein</fullName>
    </submittedName>
</protein>
<name>A0AAE3QG48_9HYPH</name>
<organism evidence="1 2">
    <name type="scientific">Ferirhizobium litorale</name>
    <dbReference type="NCBI Taxonomy" id="2927786"/>
    <lineage>
        <taxon>Bacteria</taxon>
        <taxon>Pseudomonadati</taxon>
        <taxon>Pseudomonadota</taxon>
        <taxon>Alphaproteobacteria</taxon>
        <taxon>Hyphomicrobiales</taxon>
        <taxon>Rhizobiaceae</taxon>
        <taxon>Ferirhizobium</taxon>
    </lineage>
</organism>
<evidence type="ECO:0000313" key="1">
    <source>
        <dbReference type="EMBL" id="MDI7922564.1"/>
    </source>
</evidence>
<dbReference type="RefSeq" id="WP_311786482.1">
    <property type="nucleotide sequence ID" value="NZ_JALDYY010000004.1"/>
</dbReference>
<dbReference type="AlphaFoldDB" id="A0AAE3QG48"/>